<accession>A0A7J9B532</accession>
<dbReference type="EMBL" id="JABEZV010449277">
    <property type="protein sequence ID" value="MBA0731302.1"/>
    <property type="molecule type" value="Genomic_DNA"/>
</dbReference>
<comment type="caution">
    <text evidence="1">The sequence shown here is derived from an EMBL/GenBank/DDBJ whole genome shotgun (WGS) entry which is preliminary data.</text>
</comment>
<protein>
    <submittedName>
        <fullName evidence="1">Uncharacterized protein</fullName>
    </submittedName>
</protein>
<dbReference type="AlphaFoldDB" id="A0A7J9B532"/>
<organism evidence="1 2">
    <name type="scientific">Gossypium laxum</name>
    <dbReference type="NCBI Taxonomy" id="34288"/>
    <lineage>
        <taxon>Eukaryota</taxon>
        <taxon>Viridiplantae</taxon>
        <taxon>Streptophyta</taxon>
        <taxon>Embryophyta</taxon>
        <taxon>Tracheophyta</taxon>
        <taxon>Spermatophyta</taxon>
        <taxon>Magnoliopsida</taxon>
        <taxon>eudicotyledons</taxon>
        <taxon>Gunneridae</taxon>
        <taxon>Pentapetalae</taxon>
        <taxon>rosids</taxon>
        <taxon>malvids</taxon>
        <taxon>Malvales</taxon>
        <taxon>Malvaceae</taxon>
        <taxon>Malvoideae</taxon>
        <taxon>Gossypium</taxon>
    </lineage>
</organism>
<dbReference type="PANTHER" id="PTHR48481">
    <property type="entry name" value="ATP-DEPENDENT CLP PROTEASE PROTEOLYTIC SUBUNIT"/>
    <property type="match status" value="1"/>
</dbReference>
<name>A0A7J9B532_9ROSI</name>
<evidence type="ECO:0000313" key="2">
    <source>
        <dbReference type="Proteomes" id="UP000593574"/>
    </source>
</evidence>
<dbReference type="PANTHER" id="PTHR48481:SF1">
    <property type="entry name" value="ATP-DEPENDENT CLP PROTEASE PROTEOLYTIC SUBUNIT"/>
    <property type="match status" value="1"/>
</dbReference>
<reference evidence="1 2" key="1">
    <citation type="journal article" date="2019" name="Genome Biol. Evol.">
        <title>Insights into the evolution of the New World diploid cottons (Gossypium, subgenus Houzingenia) based on genome sequencing.</title>
        <authorList>
            <person name="Grover C.E."/>
            <person name="Arick M.A. 2nd"/>
            <person name="Thrash A."/>
            <person name="Conover J.L."/>
            <person name="Sanders W.S."/>
            <person name="Peterson D.G."/>
            <person name="Frelichowski J.E."/>
            <person name="Scheffler J.A."/>
            <person name="Scheffler B.E."/>
            <person name="Wendel J.F."/>
        </authorList>
    </citation>
    <scope>NUCLEOTIDE SEQUENCE [LARGE SCALE GENOMIC DNA]</scope>
    <source>
        <strain evidence="1">4</strain>
        <tissue evidence="1">Leaf</tissue>
    </source>
</reference>
<gene>
    <name evidence="1" type="ORF">Golax_000029</name>
</gene>
<proteinExistence type="predicted"/>
<dbReference type="Proteomes" id="UP000593574">
    <property type="component" value="Unassembled WGS sequence"/>
</dbReference>
<sequence>MTHQPISSFYEAQTGEFIIEVEELLKLFESLTRVDIQRTGRPLWVVSKTWKEMFLC</sequence>
<evidence type="ECO:0000313" key="1">
    <source>
        <dbReference type="EMBL" id="MBA0731302.1"/>
    </source>
</evidence>
<keyword evidence="2" id="KW-1185">Reference proteome</keyword>